<dbReference type="GO" id="GO:0006355">
    <property type="term" value="P:regulation of DNA-templated transcription"/>
    <property type="evidence" value="ECO:0007669"/>
    <property type="project" value="TreeGrafter"/>
</dbReference>
<dbReference type="PANTHER" id="PTHR43130:SF2">
    <property type="entry name" value="DJ-1_PFPI DOMAIN-CONTAINING PROTEIN"/>
    <property type="match status" value="1"/>
</dbReference>
<dbReference type="SUPFAM" id="SSF52317">
    <property type="entry name" value="Class I glutamine amidotransferase-like"/>
    <property type="match status" value="1"/>
</dbReference>
<evidence type="ECO:0000313" key="3">
    <source>
        <dbReference type="Proteomes" id="UP000289465"/>
    </source>
</evidence>
<name>A0A446CTP7_9BURK</name>
<dbReference type="EMBL" id="UFQC01000028">
    <property type="protein sequence ID" value="SSW71246.1"/>
    <property type="molecule type" value="Genomic_DNA"/>
</dbReference>
<dbReference type="OrthoDB" id="6831751at2"/>
<dbReference type="InterPro" id="IPR029062">
    <property type="entry name" value="Class_I_gatase-like"/>
</dbReference>
<keyword evidence="2" id="KW-0456">Lyase</keyword>
<accession>A0A446CTP7</accession>
<evidence type="ECO:0000259" key="1">
    <source>
        <dbReference type="Pfam" id="PF01965"/>
    </source>
</evidence>
<reference evidence="2 3" key="1">
    <citation type="submission" date="2018-07" db="EMBL/GenBank/DDBJ databases">
        <authorList>
            <person name="Peeters C."/>
        </authorList>
    </citation>
    <scope>NUCLEOTIDE SEQUENCE [LARGE SCALE GENOMIC DNA]</scope>
    <source>
        <strain evidence="2 3">LMG 30378</strain>
    </source>
</reference>
<dbReference type="CDD" id="cd03139">
    <property type="entry name" value="GATase1_PfpI_2"/>
    <property type="match status" value="1"/>
</dbReference>
<evidence type="ECO:0000313" key="2">
    <source>
        <dbReference type="EMBL" id="SSW71246.1"/>
    </source>
</evidence>
<gene>
    <name evidence="2" type="primary">inhA_2</name>
    <name evidence="2" type="ORF">AVE30378_04473</name>
</gene>
<dbReference type="Gene3D" id="3.40.50.880">
    <property type="match status" value="1"/>
</dbReference>
<proteinExistence type="predicted"/>
<sequence>MDVVANDLSNSYTAARAPLKVQIALFNGFDLLDAIAPYEVFLAAGELSAVPVHVELVSAEGARDVPCGVSGVRIPASAALAPHDGGIVLVPGAAGKVSGDGSESVPQLLLQASQTQLSSAMREAMEDPDVIVATVCGGSLILAMADLLKGRCATTHHMGLELLSALGALPMSGRVVDDGDLVTGGGVTSGLDVALYLLERELGADVALGVEKLFEYERRGTVWRSASLNGQRPDTVAVSQLHEISVNKPASALDAGDERLANRFIGVWKVELATPIGALQITLDISSLQGILHGRATQGDQTVSFQDISLHGDCLQWTQRVTKPMRLTLRFSVTVEADVMTGTAKAGLLPASRLTGSRIIEVHA</sequence>
<organism evidence="2 3">
    <name type="scientific">Achromobacter veterisilvae</name>
    <dbReference type="NCBI Taxonomy" id="2069367"/>
    <lineage>
        <taxon>Bacteria</taxon>
        <taxon>Pseudomonadati</taxon>
        <taxon>Pseudomonadota</taxon>
        <taxon>Betaproteobacteria</taxon>
        <taxon>Burkholderiales</taxon>
        <taxon>Alcaligenaceae</taxon>
        <taxon>Achromobacter</taxon>
    </lineage>
</organism>
<dbReference type="InterPro" id="IPR052158">
    <property type="entry name" value="INH-QAR"/>
</dbReference>
<dbReference type="AlphaFoldDB" id="A0A446CTP7"/>
<dbReference type="EC" id="4.2.1.103" evidence="2"/>
<dbReference type="Proteomes" id="UP000289465">
    <property type="component" value="Unassembled WGS sequence"/>
</dbReference>
<protein>
    <submittedName>
        <fullName evidence="2">Isonitrile hydratase</fullName>
        <ecNumber evidence="2">4.2.1.103</ecNumber>
    </submittedName>
</protein>
<dbReference type="InterPro" id="IPR002818">
    <property type="entry name" value="DJ-1/PfpI"/>
</dbReference>
<dbReference type="PANTHER" id="PTHR43130">
    <property type="entry name" value="ARAC-FAMILY TRANSCRIPTIONAL REGULATOR"/>
    <property type="match status" value="1"/>
</dbReference>
<feature type="domain" description="DJ-1/PfpI" evidence="1">
    <location>
        <begin position="20"/>
        <end position="199"/>
    </location>
</feature>
<dbReference type="Pfam" id="PF01965">
    <property type="entry name" value="DJ-1_PfpI"/>
    <property type="match status" value="1"/>
</dbReference>
<dbReference type="GO" id="GO:0050549">
    <property type="term" value="F:cyclohexyl-isocyanide hydratase activity"/>
    <property type="evidence" value="ECO:0007669"/>
    <property type="project" value="UniProtKB-EC"/>
</dbReference>